<protein>
    <submittedName>
        <fullName evidence="1">Uncharacterized protein</fullName>
    </submittedName>
</protein>
<dbReference type="EMBL" id="JBBPBM010000703">
    <property type="protein sequence ID" value="KAK8492766.1"/>
    <property type="molecule type" value="Genomic_DNA"/>
</dbReference>
<evidence type="ECO:0000313" key="1">
    <source>
        <dbReference type="EMBL" id="KAK8492766.1"/>
    </source>
</evidence>
<evidence type="ECO:0000313" key="2">
    <source>
        <dbReference type="Proteomes" id="UP001472677"/>
    </source>
</evidence>
<sequence>MKNPGCFGWGNTLSLYNMTNTSDMFEDQTLLWVPFVTESTPLSLILRTPEESETEVSLLATHTIVPFDTFLYQIPRYRLFEFPGLKNPSSKVPPADTRVSPSLMDCPGLIVFSAKVLVVKKINKHRTSTINKASNFH</sequence>
<reference evidence="1 2" key="1">
    <citation type="journal article" date="2024" name="G3 (Bethesda)">
        <title>Genome assembly of Hibiscus sabdariffa L. provides insights into metabolisms of medicinal natural products.</title>
        <authorList>
            <person name="Kim T."/>
        </authorList>
    </citation>
    <scope>NUCLEOTIDE SEQUENCE [LARGE SCALE GENOMIC DNA]</scope>
    <source>
        <strain evidence="1">TK-2024</strain>
        <tissue evidence="1">Old leaves</tissue>
    </source>
</reference>
<name>A0ABR2AI30_9ROSI</name>
<proteinExistence type="predicted"/>
<accession>A0ABR2AI30</accession>
<keyword evidence="2" id="KW-1185">Reference proteome</keyword>
<dbReference type="Proteomes" id="UP001472677">
    <property type="component" value="Unassembled WGS sequence"/>
</dbReference>
<organism evidence="1 2">
    <name type="scientific">Hibiscus sabdariffa</name>
    <name type="common">roselle</name>
    <dbReference type="NCBI Taxonomy" id="183260"/>
    <lineage>
        <taxon>Eukaryota</taxon>
        <taxon>Viridiplantae</taxon>
        <taxon>Streptophyta</taxon>
        <taxon>Embryophyta</taxon>
        <taxon>Tracheophyta</taxon>
        <taxon>Spermatophyta</taxon>
        <taxon>Magnoliopsida</taxon>
        <taxon>eudicotyledons</taxon>
        <taxon>Gunneridae</taxon>
        <taxon>Pentapetalae</taxon>
        <taxon>rosids</taxon>
        <taxon>malvids</taxon>
        <taxon>Malvales</taxon>
        <taxon>Malvaceae</taxon>
        <taxon>Malvoideae</taxon>
        <taxon>Hibiscus</taxon>
    </lineage>
</organism>
<comment type="caution">
    <text evidence="1">The sequence shown here is derived from an EMBL/GenBank/DDBJ whole genome shotgun (WGS) entry which is preliminary data.</text>
</comment>
<gene>
    <name evidence="1" type="ORF">V6N12_011518</name>
</gene>